<dbReference type="Proteomes" id="UP000290253">
    <property type="component" value="Unassembled WGS sequence"/>
</dbReference>
<dbReference type="InterPro" id="IPR028228">
    <property type="entry name" value="Imm53"/>
</dbReference>
<keyword evidence="1" id="KW-0808">Transferase</keyword>
<dbReference type="Pfam" id="PF15580">
    <property type="entry name" value="Imm53"/>
    <property type="match status" value="1"/>
</dbReference>
<dbReference type="OrthoDB" id="3533713at2"/>
<dbReference type="EMBL" id="SDMK01000005">
    <property type="protein sequence ID" value="RXS93451.1"/>
    <property type="molecule type" value="Genomic_DNA"/>
</dbReference>
<organism evidence="1 2">
    <name type="scientific">Silvibacterium dinghuense</name>
    <dbReference type="NCBI Taxonomy" id="1560006"/>
    <lineage>
        <taxon>Bacteria</taxon>
        <taxon>Pseudomonadati</taxon>
        <taxon>Acidobacteriota</taxon>
        <taxon>Terriglobia</taxon>
        <taxon>Terriglobales</taxon>
        <taxon>Acidobacteriaceae</taxon>
        <taxon>Silvibacterium</taxon>
    </lineage>
</organism>
<protein>
    <submittedName>
        <fullName evidence="1">Rhodanese-related sulfurtransferase</fullName>
    </submittedName>
</protein>
<reference evidence="1 2" key="1">
    <citation type="journal article" date="2016" name="Int. J. Syst. Evol. Microbiol.">
        <title>Acidipila dinghuensis sp. nov., an acidobacterium isolated from forest soil.</title>
        <authorList>
            <person name="Jiang Y.W."/>
            <person name="Wang J."/>
            <person name="Chen M.H."/>
            <person name="Lv Y.Y."/>
            <person name="Qiu L.H."/>
        </authorList>
    </citation>
    <scope>NUCLEOTIDE SEQUENCE [LARGE SCALE GENOMIC DNA]</scope>
    <source>
        <strain evidence="1 2">DHOF10</strain>
    </source>
</reference>
<gene>
    <name evidence="1" type="ORF">ESZ00_19115</name>
</gene>
<dbReference type="AlphaFoldDB" id="A0A4Q1S935"/>
<evidence type="ECO:0000313" key="2">
    <source>
        <dbReference type="Proteomes" id="UP000290253"/>
    </source>
</evidence>
<sequence>MRQNNLEWLEDWYQNQCDGDWEHRHGMRFRTLDNSGLSLTIELAGTTAAHVGPQRISLDTPCGEWLTCSISNDRFEGSGDPEKLEQIIGIFRRWVDTCP</sequence>
<keyword evidence="2" id="KW-1185">Reference proteome</keyword>
<dbReference type="RefSeq" id="WP_129209994.1">
    <property type="nucleotide sequence ID" value="NZ_BMGU01000002.1"/>
</dbReference>
<evidence type="ECO:0000313" key="1">
    <source>
        <dbReference type="EMBL" id="RXS93451.1"/>
    </source>
</evidence>
<accession>A0A4Q1S935</accession>
<proteinExistence type="predicted"/>
<comment type="caution">
    <text evidence="1">The sequence shown here is derived from an EMBL/GenBank/DDBJ whole genome shotgun (WGS) entry which is preliminary data.</text>
</comment>
<name>A0A4Q1S935_9BACT</name>
<dbReference type="GO" id="GO:0016740">
    <property type="term" value="F:transferase activity"/>
    <property type="evidence" value="ECO:0007669"/>
    <property type="project" value="UniProtKB-KW"/>
</dbReference>